<sequence>MGSHEPIHSGHFMTSNPHTDPTPEEEDDNEVDVESLEVDDEKTQEMGRAKAELYADKPVTFYKFGPKKTQSIAIDVSLNKLNKCIKVAYNKMTTPKWKDFKGLRLHWKQRIRLNNVIWRAYYMEFRRPQDFIAKKLLEKKKYCYFSVPDDDNTHAKIEGTLIEGMYWKRRMAAVSAQYKRWRHFFKNRRPGAKRKRERSGPLPAIMKVSAGPVQRSQTPLAQSDWDADEFENIFTDELFASLNQPYMFPNPREMMQTGYADIVQPGLLSLQPSLEEIMCTLDGSELTAPNTNGGSAPPSSLSLDRSGDLRSQLLERQETVPDHMQFNQFVVPAPPMTRDESSLGGDYSIKDYANMLVDYSNQPVAQQPTRLPSQITSQMLIMSGSISAQPQYSQLSAAQYSPRMPWKNVPSPQPSNCFLVTGGDVAQVDYSSPFIGHIGPSRLNQPAPTPAQSMGGMPWSRSTPSSTASWLEQQLASPASLQVLTPSPSPSLQSPSVLSPLSMPCPSSLGIQSELPPATTHMNDLLRSSPSRQSHQNFHNLSQRSDLRQLMLRPESEATKPSLLVSPITQSGLNNGPRSHQIPKQETPPSPQTYLSLKPKLSVPSNWQVPSPSLSDGPRVLSRSHNDEKNWNQMMQAPGSIESNQSNEMLEPKHDIEMPKERTKSNKMEPADSTLNPSERKRILHLHAEQNRRCALKDGFDQLTELIPDLYSGGVKPTNAVVLAKAAEYIKGLNTQKETTAQRKSVLQNRIETLNAKIALLQTSLPSASASTGSASVDSTTQLMQFVERYTRERSREQFNFWLLVKLLEPMLHSFASRLHQDPGDRNEISHTAALWFCEEWKVQKLRPLASNLLVYLATNTSILTDPTALENHVREKTHHP</sequence>
<dbReference type="SMART" id="SM00353">
    <property type="entry name" value="HLH"/>
    <property type="match status" value="1"/>
</dbReference>
<dbReference type="InterPro" id="IPR052207">
    <property type="entry name" value="Max-like/E-box_TFs"/>
</dbReference>
<name>A0AAF3J1T7_9BILA</name>
<dbReference type="PANTHER" id="PTHR15741:SF37">
    <property type="entry name" value="LD38259P"/>
    <property type="match status" value="1"/>
</dbReference>
<feature type="compositionally biased region" description="Polar residues" evidence="7">
    <location>
        <begin position="287"/>
        <end position="298"/>
    </location>
</feature>
<dbReference type="InterPro" id="IPR036638">
    <property type="entry name" value="HLH_DNA-bd_sf"/>
</dbReference>
<dbReference type="GO" id="GO:0046983">
    <property type="term" value="F:protein dimerization activity"/>
    <property type="evidence" value="ECO:0007669"/>
    <property type="project" value="InterPro"/>
</dbReference>
<evidence type="ECO:0000256" key="3">
    <source>
        <dbReference type="ARBA" id="ARBA00023125"/>
    </source>
</evidence>
<keyword evidence="4" id="KW-0804">Transcription</keyword>
<evidence type="ECO:0000313" key="10">
    <source>
        <dbReference type="WBParaSite" id="MBELARI_LOCUS10869"/>
    </source>
</evidence>
<dbReference type="FunFam" id="4.10.280.10:FF:000126">
    <property type="entry name" value="Protein WBSCR14 homolog"/>
    <property type="match status" value="1"/>
</dbReference>
<feature type="compositionally biased region" description="Acidic residues" evidence="7">
    <location>
        <begin position="22"/>
        <end position="40"/>
    </location>
</feature>
<protein>
    <submittedName>
        <fullName evidence="10">BHLH domain-containing protein</fullName>
    </submittedName>
</protein>
<keyword evidence="9" id="KW-1185">Reference proteome</keyword>
<keyword evidence="5" id="KW-0539">Nucleus</keyword>
<dbReference type="GO" id="GO:0005634">
    <property type="term" value="C:nucleus"/>
    <property type="evidence" value="ECO:0007669"/>
    <property type="project" value="UniProtKB-SubCell"/>
</dbReference>
<evidence type="ECO:0000256" key="5">
    <source>
        <dbReference type="ARBA" id="ARBA00023242"/>
    </source>
</evidence>
<dbReference type="PROSITE" id="PS50888">
    <property type="entry name" value="BHLH"/>
    <property type="match status" value="1"/>
</dbReference>
<comment type="subcellular location">
    <subcellularLocation>
        <location evidence="1">Nucleus</location>
    </subcellularLocation>
</comment>
<keyword evidence="6" id="KW-0175">Coiled coil</keyword>
<dbReference type="SUPFAM" id="SSF47459">
    <property type="entry name" value="HLH, helix-loop-helix DNA-binding domain"/>
    <property type="match status" value="1"/>
</dbReference>
<feature type="compositionally biased region" description="Polar residues" evidence="7">
    <location>
        <begin position="460"/>
        <end position="479"/>
    </location>
</feature>
<feature type="compositionally biased region" description="Polar residues" evidence="7">
    <location>
        <begin position="567"/>
        <end position="584"/>
    </location>
</feature>
<evidence type="ECO:0000256" key="1">
    <source>
        <dbReference type="ARBA" id="ARBA00004123"/>
    </source>
</evidence>
<evidence type="ECO:0000256" key="6">
    <source>
        <dbReference type="SAM" id="Coils"/>
    </source>
</evidence>
<evidence type="ECO:0000259" key="8">
    <source>
        <dbReference type="PROSITE" id="PS50888"/>
    </source>
</evidence>
<dbReference type="AlphaFoldDB" id="A0AAF3J1T7"/>
<accession>A0AAF3J1T7</accession>
<dbReference type="GO" id="GO:0000981">
    <property type="term" value="F:DNA-binding transcription factor activity, RNA polymerase II-specific"/>
    <property type="evidence" value="ECO:0007669"/>
    <property type="project" value="TreeGrafter"/>
</dbReference>
<evidence type="ECO:0000313" key="9">
    <source>
        <dbReference type="Proteomes" id="UP000887575"/>
    </source>
</evidence>
<evidence type="ECO:0000256" key="4">
    <source>
        <dbReference type="ARBA" id="ARBA00023163"/>
    </source>
</evidence>
<feature type="compositionally biased region" description="Polar residues" evidence="7">
    <location>
        <begin position="603"/>
        <end position="614"/>
    </location>
</feature>
<dbReference type="Proteomes" id="UP000887575">
    <property type="component" value="Unassembled WGS sequence"/>
</dbReference>
<dbReference type="GO" id="GO:0000978">
    <property type="term" value="F:RNA polymerase II cis-regulatory region sequence-specific DNA binding"/>
    <property type="evidence" value="ECO:0007669"/>
    <property type="project" value="TreeGrafter"/>
</dbReference>
<reference evidence="10" key="1">
    <citation type="submission" date="2024-02" db="UniProtKB">
        <authorList>
            <consortium name="WormBaseParasite"/>
        </authorList>
    </citation>
    <scope>IDENTIFICATION</scope>
</reference>
<feature type="domain" description="BHLH" evidence="8">
    <location>
        <begin position="680"/>
        <end position="733"/>
    </location>
</feature>
<dbReference type="CDD" id="cd21739">
    <property type="entry name" value="NES2-NLS_ChREBP-like"/>
    <property type="match status" value="1"/>
</dbReference>
<dbReference type="Pfam" id="PF00010">
    <property type="entry name" value="HLH"/>
    <property type="match status" value="1"/>
</dbReference>
<feature type="coiled-coil region" evidence="6">
    <location>
        <begin position="737"/>
        <end position="764"/>
    </location>
</feature>
<feature type="compositionally biased region" description="Low complexity" evidence="7">
    <location>
        <begin position="480"/>
        <end position="509"/>
    </location>
</feature>
<proteinExistence type="predicted"/>
<evidence type="ECO:0000256" key="7">
    <source>
        <dbReference type="SAM" id="MobiDB-lite"/>
    </source>
</evidence>
<feature type="region of interest" description="Disordered" evidence="7">
    <location>
        <begin position="285"/>
        <end position="307"/>
    </location>
</feature>
<keyword evidence="3" id="KW-0238">DNA-binding</keyword>
<dbReference type="InterPro" id="IPR011598">
    <property type="entry name" value="bHLH_dom"/>
</dbReference>
<organism evidence="9 10">
    <name type="scientific">Mesorhabditis belari</name>
    <dbReference type="NCBI Taxonomy" id="2138241"/>
    <lineage>
        <taxon>Eukaryota</taxon>
        <taxon>Metazoa</taxon>
        <taxon>Ecdysozoa</taxon>
        <taxon>Nematoda</taxon>
        <taxon>Chromadorea</taxon>
        <taxon>Rhabditida</taxon>
        <taxon>Rhabditina</taxon>
        <taxon>Rhabditomorpha</taxon>
        <taxon>Rhabditoidea</taxon>
        <taxon>Rhabditidae</taxon>
        <taxon>Mesorhabditinae</taxon>
        <taxon>Mesorhabditis</taxon>
    </lineage>
</organism>
<feature type="compositionally biased region" description="Polar residues" evidence="7">
    <location>
        <begin position="520"/>
        <end position="544"/>
    </location>
</feature>
<dbReference type="PANTHER" id="PTHR15741">
    <property type="entry name" value="BASIC HELIX-LOOP-HELIX ZIP TRANSCRIPTION FACTOR"/>
    <property type="match status" value="1"/>
</dbReference>
<dbReference type="Gene3D" id="4.10.280.10">
    <property type="entry name" value="Helix-loop-helix DNA-binding domain"/>
    <property type="match status" value="1"/>
</dbReference>
<keyword evidence="2" id="KW-0805">Transcription regulation</keyword>
<feature type="region of interest" description="Disordered" evidence="7">
    <location>
        <begin position="1"/>
        <end position="43"/>
    </location>
</feature>
<evidence type="ECO:0000256" key="2">
    <source>
        <dbReference type="ARBA" id="ARBA00023015"/>
    </source>
</evidence>
<feature type="region of interest" description="Disordered" evidence="7">
    <location>
        <begin position="439"/>
        <end position="625"/>
    </location>
</feature>
<dbReference type="WBParaSite" id="MBELARI_LOCUS10869">
    <property type="protein sequence ID" value="MBELARI_LOCUS10869"/>
    <property type="gene ID" value="MBELARI_LOCUS10869"/>
</dbReference>
<feature type="compositionally biased region" description="Polar residues" evidence="7">
    <location>
        <begin position="442"/>
        <end position="452"/>
    </location>
</feature>